<proteinExistence type="predicted"/>
<name>A0ACC3A6S0_9EURO</name>
<keyword evidence="2" id="KW-1185">Reference proteome</keyword>
<reference evidence="1" key="1">
    <citation type="submission" date="2022-10" db="EMBL/GenBank/DDBJ databases">
        <title>Culturing micro-colonial fungi from biological soil crusts in the Mojave desert and describing Neophaeococcomyces mojavensis, and introducing the new genera and species Taxawa tesnikishii.</title>
        <authorList>
            <person name="Kurbessoian T."/>
            <person name="Stajich J.E."/>
        </authorList>
    </citation>
    <scope>NUCLEOTIDE SEQUENCE</scope>
    <source>
        <strain evidence="1">JES_112</strain>
    </source>
</reference>
<dbReference type="Proteomes" id="UP001172386">
    <property type="component" value="Unassembled WGS sequence"/>
</dbReference>
<sequence length="92" mass="10414">MFTLDEIAIVHHTDCGTLHFTNEGLSEKVKGTVDKARWADIEKIDFGANKDIKESVKDDLDWLRENPLIREELKKGCKGFVLDIKTGKVAEV</sequence>
<protein>
    <submittedName>
        <fullName evidence="1">Uncharacterized protein</fullName>
    </submittedName>
</protein>
<organism evidence="1 2">
    <name type="scientific">Neophaeococcomyces mojaviensis</name>
    <dbReference type="NCBI Taxonomy" id="3383035"/>
    <lineage>
        <taxon>Eukaryota</taxon>
        <taxon>Fungi</taxon>
        <taxon>Dikarya</taxon>
        <taxon>Ascomycota</taxon>
        <taxon>Pezizomycotina</taxon>
        <taxon>Eurotiomycetes</taxon>
        <taxon>Chaetothyriomycetidae</taxon>
        <taxon>Chaetothyriales</taxon>
        <taxon>Chaetothyriales incertae sedis</taxon>
        <taxon>Neophaeococcomyces</taxon>
    </lineage>
</organism>
<evidence type="ECO:0000313" key="1">
    <source>
        <dbReference type="EMBL" id="KAJ9656230.1"/>
    </source>
</evidence>
<comment type="caution">
    <text evidence="1">The sequence shown here is derived from an EMBL/GenBank/DDBJ whole genome shotgun (WGS) entry which is preliminary data.</text>
</comment>
<evidence type="ECO:0000313" key="2">
    <source>
        <dbReference type="Proteomes" id="UP001172386"/>
    </source>
</evidence>
<gene>
    <name evidence="1" type="ORF">H2198_005081</name>
</gene>
<dbReference type="EMBL" id="JAPDRQ010000081">
    <property type="protein sequence ID" value="KAJ9656230.1"/>
    <property type="molecule type" value="Genomic_DNA"/>
</dbReference>
<accession>A0ACC3A6S0</accession>